<proteinExistence type="predicted"/>
<accession>A0A2T9YI50</accession>
<evidence type="ECO:0000256" key="1">
    <source>
        <dbReference type="SAM" id="MobiDB-lite"/>
    </source>
</evidence>
<evidence type="ECO:0000313" key="2">
    <source>
        <dbReference type="EMBL" id="PVU92026.1"/>
    </source>
</evidence>
<reference evidence="2 3" key="1">
    <citation type="journal article" date="2018" name="MBio">
        <title>Comparative Genomics Reveals the Core Gene Toolbox for the Fungus-Insect Symbiosis.</title>
        <authorList>
            <person name="Wang Y."/>
            <person name="Stata M."/>
            <person name="Wang W."/>
            <person name="Stajich J.E."/>
            <person name="White M.M."/>
            <person name="Moncalvo J.M."/>
        </authorList>
    </citation>
    <scope>NUCLEOTIDE SEQUENCE [LARGE SCALE GENOMIC DNA]</scope>
    <source>
        <strain evidence="2 3">SWE-8-4</strain>
    </source>
</reference>
<dbReference type="Proteomes" id="UP000245383">
    <property type="component" value="Unassembled WGS sequence"/>
</dbReference>
<gene>
    <name evidence="2" type="ORF">BB561_004074</name>
</gene>
<evidence type="ECO:0000313" key="3">
    <source>
        <dbReference type="Proteomes" id="UP000245383"/>
    </source>
</evidence>
<keyword evidence="3" id="KW-1185">Reference proteome</keyword>
<sequence length="186" mass="21381">MSKNTIIIIQDLTNKVNELCMGRPNLNQNVDTILYDRNKHMVQEEKHESMIFDPHISTNMLSTYLEIYPKLAEAFQLFRRMQQTQATASTAPTNNPAQKITPPQTIKKVFADEVAAEQKKKYISALAFPKEKIDSKLRNQDWDQLWFSIKNVFSSLQKEISPRSKKSADGGSIYSIRKESNRGSKN</sequence>
<name>A0A2T9YI50_9FUNG</name>
<feature type="region of interest" description="Disordered" evidence="1">
    <location>
        <begin position="160"/>
        <end position="186"/>
    </location>
</feature>
<feature type="compositionally biased region" description="Basic and acidic residues" evidence="1">
    <location>
        <begin position="176"/>
        <end position="186"/>
    </location>
</feature>
<dbReference type="AlphaFoldDB" id="A0A2T9YI50"/>
<organism evidence="2 3">
    <name type="scientific">Smittium simulii</name>
    <dbReference type="NCBI Taxonomy" id="133385"/>
    <lineage>
        <taxon>Eukaryota</taxon>
        <taxon>Fungi</taxon>
        <taxon>Fungi incertae sedis</taxon>
        <taxon>Zoopagomycota</taxon>
        <taxon>Kickxellomycotina</taxon>
        <taxon>Harpellomycetes</taxon>
        <taxon>Harpellales</taxon>
        <taxon>Legeriomycetaceae</taxon>
        <taxon>Smittium</taxon>
    </lineage>
</organism>
<protein>
    <submittedName>
        <fullName evidence="2">Uncharacterized protein</fullName>
    </submittedName>
</protein>
<comment type="caution">
    <text evidence="2">The sequence shown here is derived from an EMBL/GenBank/DDBJ whole genome shotgun (WGS) entry which is preliminary data.</text>
</comment>
<dbReference type="EMBL" id="MBFR01000177">
    <property type="protein sequence ID" value="PVU92026.1"/>
    <property type="molecule type" value="Genomic_DNA"/>
</dbReference>